<dbReference type="AlphaFoldDB" id="A0AA89BJN5"/>
<dbReference type="InterPro" id="IPR013762">
    <property type="entry name" value="Integrase-like_cat_sf"/>
</dbReference>
<dbReference type="SUPFAM" id="SSF47823">
    <property type="entry name" value="lambda integrase-like, N-terminal domain"/>
    <property type="match status" value="1"/>
</dbReference>
<dbReference type="GO" id="GO:0015074">
    <property type="term" value="P:DNA integration"/>
    <property type="evidence" value="ECO:0007669"/>
    <property type="project" value="InterPro"/>
</dbReference>
<evidence type="ECO:0000313" key="5">
    <source>
        <dbReference type="Proteomes" id="UP001186944"/>
    </source>
</evidence>
<keyword evidence="2" id="KW-0233">DNA recombination</keyword>
<dbReference type="InterPro" id="IPR002104">
    <property type="entry name" value="Integrase_catalytic"/>
</dbReference>
<dbReference type="PROSITE" id="PS51898">
    <property type="entry name" value="TYR_RECOMBINASE"/>
    <property type="match status" value="1"/>
</dbReference>
<feature type="domain" description="Tyr recombinase" evidence="3">
    <location>
        <begin position="82"/>
        <end position="210"/>
    </location>
</feature>
<name>A0AA89BJN5_PINIB</name>
<dbReference type="PANTHER" id="PTHR34605:SF6">
    <property type="entry name" value="TYR RECOMBINASE DOMAIN-CONTAINING PROTEIN"/>
    <property type="match status" value="1"/>
</dbReference>
<dbReference type="Gene3D" id="1.10.443.10">
    <property type="entry name" value="Intergrase catalytic core"/>
    <property type="match status" value="1"/>
</dbReference>
<keyword evidence="5" id="KW-1185">Reference proteome</keyword>
<gene>
    <name evidence="4" type="ORF">FSP39_022942</name>
</gene>
<organism evidence="4 5">
    <name type="scientific">Pinctada imbricata</name>
    <name type="common">Atlantic pearl-oyster</name>
    <name type="synonym">Pinctada martensii</name>
    <dbReference type="NCBI Taxonomy" id="66713"/>
    <lineage>
        <taxon>Eukaryota</taxon>
        <taxon>Metazoa</taxon>
        <taxon>Spiralia</taxon>
        <taxon>Lophotrochozoa</taxon>
        <taxon>Mollusca</taxon>
        <taxon>Bivalvia</taxon>
        <taxon>Autobranchia</taxon>
        <taxon>Pteriomorphia</taxon>
        <taxon>Pterioida</taxon>
        <taxon>Pterioidea</taxon>
        <taxon>Pteriidae</taxon>
        <taxon>Pinctada</taxon>
    </lineage>
</organism>
<dbReference type="GO" id="GO:0003677">
    <property type="term" value="F:DNA binding"/>
    <property type="evidence" value="ECO:0007669"/>
    <property type="project" value="UniProtKB-KW"/>
</dbReference>
<dbReference type="PANTHER" id="PTHR34605">
    <property type="entry name" value="PHAGE_INTEGRASE DOMAIN-CONTAINING PROTEIN"/>
    <property type="match status" value="1"/>
</dbReference>
<accession>A0AA89BJN5</accession>
<dbReference type="Gene3D" id="1.10.150.130">
    <property type="match status" value="1"/>
</dbReference>
<dbReference type="EMBL" id="VSWD01000014">
    <property type="protein sequence ID" value="KAK3083447.1"/>
    <property type="molecule type" value="Genomic_DNA"/>
</dbReference>
<keyword evidence="1" id="KW-0238">DNA-binding</keyword>
<dbReference type="InterPro" id="IPR010998">
    <property type="entry name" value="Integrase_recombinase_N"/>
</dbReference>
<evidence type="ECO:0000313" key="4">
    <source>
        <dbReference type="EMBL" id="KAK3083447.1"/>
    </source>
</evidence>
<dbReference type="InterPro" id="IPR052925">
    <property type="entry name" value="Phage_Integrase-like_Recomb"/>
</dbReference>
<dbReference type="SUPFAM" id="SSF56349">
    <property type="entry name" value="DNA breaking-rejoining enzymes"/>
    <property type="match status" value="1"/>
</dbReference>
<dbReference type="InterPro" id="IPR011010">
    <property type="entry name" value="DNA_brk_join_enz"/>
</dbReference>
<sequence>MRWKKWAIQNSIQECLPARSLHVAIYLSCLVQQSKSPSPVIQAFYGIKWAHSVIRLKSRTDSDLVINVLEGAAKRRLSHSVQKKEPITPDLIDKMYDATFQEGNLYTQRTICACLLSYSGFLRVSELLSLKICDISFFTTHMSIFIEKSKTDIYRDGNCLRSGGASAAANFGIPDRLFKRHGRWKSETAKDGYIKDNLQERLSVSQNLGL</sequence>
<dbReference type="Proteomes" id="UP001186944">
    <property type="component" value="Unassembled WGS sequence"/>
</dbReference>
<reference evidence="4" key="1">
    <citation type="submission" date="2019-08" db="EMBL/GenBank/DDBJ databases">
        <title>The improved chromosome-level genome for the pearl oyster Pinctada fucata martensii using PacBio sequencing and Hi-C.</title>
        <authorList>
            <person name="Zheng Z."/>
        </authorList>
    </citation>
    <scope>NUCLEOTIDE SEQUENCE</scope>
    <source>
        <strain evidence="4">ZZ-2019</strain>
        <tissue evidence="4">Adductor muscle</tissue>
    </source>
</reference>
<evidence type="ECO:0000259" key="3">
    <source>
        <dbReference type="PROSITE" id="PS51898"/>
    </source>
</evidence>
<proteinExistence type="predicted"/>
<protein>
    <recommendedName>
        <fullName evidence="3">Tyr recombinase domain-containing protein</fullName>
    </recommendedName>
</protein>
<dbReference type="GO" id="GO:0006310">
    <property type="term" value="P:DNA recombination"/>
    <property type="evidence" value="ECO:0007669"/>
    <property type="project" value="UniProtKB-KW"/>
</dbReference>
<evidence type="ECO:0000256" key="1">
    <source>
        <dbReference type="ARBA" id="ARBA00023125"/>
    </source>
</evidence>
<comment type="caution">
    <text evidence="4">The sequence shown here is derived from an EMBL/GenBank/DDBJ whole genome shotgun (WGS) entry which is preliminary data.</text>
</comment>
<evidence type="ECO:0000256" key="2">
    <source>
        <dbReference type="ARBA" id="ARBA00023172"/>
    </source>
</evidence>